<reference evidence="3" key="1">
    <citation type="journal article" date="2019" name="Int. J. Syst. Evol. Microbiol.">
        <title>The Global Catalogue of Microorganisms (GCM) 10K type strain sequencing project: providing services to taxonomists for standard genome sequencing and annotation.</title>
        <authorList>
            <consortium name="The Broad Institute Genomics Platform"/>
            <consortium name="The Broad Institute Genome Sequencing Center for Infectious Disease"/>
            <person name="Wu L."/>
            <person name="Ma J."/>
        </authorList>
    </citation>
    <scope>NUCLEOTIDE SEQUENCE [LARGE SCALE GENOMIC DNA]</scope>
    <source>
        <strain evidence="3">CGMCC 4.7645</strain>
    </source>
</reference>
<organism evidence="2 3">
    <name type="scientific">Amycolatopsis pigmentata</name>
    <dbReference type="NCBI Taxonomy" id="450801"/>
    <lineage>
        <taxon>Bacteria</taxon>
        <taxon>Bacillati</taxon>
        <taxon>Actinomycetota</taxon>
        <taxon>Actinomycetes</taxon>
        <taxon>Pseudonocardiales</taxon>
        <taxon>Pseudonocardiaceae</taxon>
        <taxon>Amycolatopsis</taxon>
    </lineage>
</organism>
<dbReference type="Pfam" id="PF05120">
    <property type="entry name" value="GvpG"/>
    <property type="match status" value="1"/>
</dbReference>
<comment type="caution">
    <text evidence="2">The sequence shown here is derived from an EMBL/GenBank/DDBJ whole genome shotgun (WGS) entry which is preliminary data.</text>
</comment>
<accession>A0ABW5G1V3</accession>
<proteinExistence type="predicted"/>
<keyword evidence="3" id="KW-1185">Reference proteome</keyword>
<sequence length="65" mass="7422">MVIWLGETIQRQVEDEMHSPAAARRELEEIERAAEAGEISEEEEAEAQRRVLGRMTGRPTEKEEG</sequence>
<name>A0ABW5G1V3_9PSEU</name>
<gene>
    <name evidence="2" type="ORF">ACFSXZ_31855</name>
</gene>
<evidence type="ECO:0000256" key="1">
    <source>
        <dbReference type="SAM" id="MobiDB-lite"/>
    </source>
</evidence>
<dbReference type="EMBL" id="JBHUKR010000021">
    <property type="protein sequence ID" value="MFD2420935.1"/>
    <property type="molecule type" value="Genomic_DNA"/>
</dbReference>
<dbReference type="RefSeq" id="WP_378270073.1">
    <property type="nucleotide sequence ID" value="NZ_JBHUKR010000021.1"/>
</dbReference>
<feature type="region of interest" description="Disordered" evidence="1">
    <location>
        <begin position="33"/>
        <end position="65"/>
    </location>
</feature>
<evidence type="ECO:0000313" key="3">
    <source>
        <dbReference type="Proteomes" id="UP001597417"/>
    </source>
</evidence>
<dbReference type="Proteomes" id="UP001597417">
    <property type="component" value="Unassembled WGS sequence"/>
</dbReference>
<protein>
    <submittedName>
        <fullName evidence="2">Gas vesicle protein GvpG</fullName>
    </submittedName>
</protein>
<dbReference type="InterPro" id="IPR007804">
    <property type="entry name" value="GvpG"/>
</dbReference>
<evidence type="ECO:0000313" key="2">
    <source>
        <dbReference type="EMBL" id="MFD2420935.1"/>
    </source>
</evidence>